<feature type="transmembrane region" description="Helical" evidence="1">
    <location>
        <begin position="16"/>
        <end position="37"/>
    </location>
</feature>
<evidence type="ECO:0000313" key="3">
    <source>
        <dbReference type="Proteomes" id="UP000445000"/>
    </source>
</evidence>
<feature type="transmembrane region" description="Helical" evidence="1">
    <location>
        <begin position="177"/>
        <end position="210"/>
    </location>
</feature>
<evidence type="ECO:0000313" key="2">
    <source>
        <dbReference type="EMBL" id="GFE79932.1"/>
    </source>
</evidence>
<feature type="transmembrane region" description="Helical" evidence="1">
    <location>
        <begin position="142"/>
        <end position="165"/>
    </location>
</feature>
<feature type="transmembrane region" description="Helical" evidence="1">
    <location>
        <begin position="101"/>
        <end position="121"/>
    </location>
</feature>
<accession>A0A829YBD9</accession>
<feature type="transmembrane region" description="Helical" evidence="1">
    <location>
        <begin position="271"/>
        <end position="290"/>
    </location>
</feature>
<keyword evidence="1" id="KW-1133">Transmembrane helix</keyword>
<dbReference type="AlphaFoldDB" id="A0A829YBD9"/>
<keyword evidence="1" id="KW-0472">Membrane</keyword>
<gene>
    <name evidence="2" type="ORF">GCM10011487_19320</name>
</gene>
<protein>
    <recommendedName>
        <fullName evidence="4">Glycosyltransferase RgtA/B/C/D-like domain-containing protein</fullName>
    </recommendedName>
</protein>
<dbReference type="EMBL" id="BLJN01000002">
    <property type="protein sequence ID" value="GFE79932.1"/>
    <property type="molecule type" value="Genomic_DNA"/>
</dbReference>
<sequence length="507" mass="56132">MQPSNHGSAAVAADKWTIGTFALCTIAALYGLFCLALSNAPLTDLPNHLVRAHAIGDFLFDAGRLFGGSFSFHPRWTPYLAGDLVLACLDWLVGIEWASRLWIAISVLLLPLSIWFVLGVQGCSRRGQIVGSLLGFYLATDWFFASGFLNYRISVACVLFGYGWFLRSQDTGSMSAYVWYILLAVIGYAMHLSALIFLFAVVAVSLAWAVLKGRQPLSRATVLALPLLALLAIHFGFPDGEAGNDFASHWGTWESKLRRLMSSAVRFNVKYEILLFALFLTATLVPWLGIRWRQAFRSSSTELALALVFMALYFALPLVHGGVYDVDNRALPLALLFLLFAGIRSCDLAAPAQQRQLVLAITVAAANLVYLGFEILPQNYAMSLYRTVAQRAPAASAVLPINTQPEIGRYEPFSHAGAFVTSETIALTPYLFSGPANPNIGYFRYLRPPYAPSQFWYTRNDGTVDWEKIKQSYDYLLVTMPYEPSRIGIGFTVMEHNAVASLLKIRK</sequence>
<feature type="transmembrane region" description="Helical" evidence="1">
    <location>
        <begin position="217"/>
        <end position="237"/>
    </location>
</feature>
<comment type="caution">
    <text evidence="2">The sequence shown here is derived from an EMBL/GenBank/DDBJ whole genome shotgun (WGS) entry which is preliminary data.</text>
</comment>
<evidence type="ECO:0008006" key="4">
    <source>
        <dbReference type="Google" id="ProtNLM"/>
    </source>
</evidence>
<organism evidence="2 3">
    <name type="scientific">Steroidobacter agaridevorans</name>
    <dbReference type="NCBI Taxonomy" id="2695856"/>
    <lineage>
        <taxon>Bacteria</taxon>
        <taxon>Pseudomonadati</taxon>
        <taxon>Pseudomonadota</taxon>
        <taxon>Gammaproteobacteria</taxon>
        <taxon>Steroidobacterales</taxon>
        <taxon>Steroidobacteraceae</taxon>
        <taxon>Steroidobacter</taxon>
    </lineage>
</organism>
<feature type="transmembrane region" description="Helical" evidence="1">
    <location>
        <begin position="357"/>
        <end position="376"/>
    </location>
</feature>
<evidence type="ECO:0000256" key="1">
    <source>
        <dbReference type="SAM" id="Phobius"/>
    </source>
</evidence>
<proteinExistence type="predicted"/>
<keyword evidence="3" id="KW-1185">Reference proteome</keyword>
<keyword evidence="1" id="KW-0812">Transmembrane</keyword>
<feature type="transmembrane region" description="Helical" evidence="1">
    <location>
        <begin position="330"/>
        <end position="350"/>
    </location>
</feature>
<dbReference type="Proteomes" id="UP000445000">
    <property type="component" value="Unassembled WGS sequence"/>
</dbReference>
<reference evidence="3" key="1">
    <citation type="submission" date="2020-01" db="EMBL/GenBank/DDBJ databases">
        <title>'Steroidobacter agaridevorans' sp. nov., agar-degrading bacteria isolated from rhizosphere soils.</title>
        <authorList>
            <person name="Ikenaga M."/>
            <person name="Kataoka M."/>
            <person name="Murouchi A."/>
            <person name="Katsuragi S."/>
            <person name="Sakai M."/>
        </authorList>
    </citation>
    <scope>NUCLEOTIDE SEQUENCE [LARGE SCALE GENOMIC DNA]</scope>
    <source>
        <strain evidence="3">YU21-B</strain>
    </source>
</reference>
<feature type="transmembrane region" description="Helical" evidence="1">
    <location>
        <begin position="302"/>
        <end position="324"/>
    </location>
</feature>
<name>A0A829YBD9_9GAMM</name>
<dbReference type="RefSeq" id="WP_161811685.1">
    <property type="nucleotide sequence ID" value="NZ_BLJN01000002.1"/>
</dbReference>